<proteinExistence type="predicted"/>
<keyword evidence="3" id="KW-1185">Reference proteome</keyword>
<organism evidence="2 3">
    <name type="scientific">Rhizoctonia solani 123E</name>
    <dbReference type="NCBI Taxonomy" id="1423351"/>
    <lineage>
        <taxon>Eukaryota</taxon>
        <taxon>Fungi</taxon>
        <taxon>Dikarya</taxon>
        <taxon>Basidiomycota</taxon>
        <taxon>Agaricomycotina</taxon>
        <taxon>Agaricomycetes</taxon>
        <taxon>Cantharellales</taxon>
        <taxon>Ceratobasidiaceae</taxon>
        <taxon>Rhizoctonia</taxon>
    </lineage>
</organism>
<dbReference type="Pfam" id="PF12937">
    <property type="entry name" value="F-box-like"/>
    <property type="match status" value="1"/>
</dbReference>
<name>A0A074RSI2_9AGAM</name>
<protein>
    <submittedName>
        <fullName evidence="2">F-box-like protein</fullName>
    </submittedName>
</protein>
<dbReference type="Proteomes" id="UP000027456">
    <property type="component" value="Unassembled WGS sequence"/>
</dbReference>
<dbReference type="PROSITE" id="PS50181">
    <property type="entry name" value="FBOX"/>
    <property type="match status" value="1"/>
</dbReference>
<dbReference type="CDD" id="cd09917">
    <property type="entry name" value="F-box_SF"/>
    <property type="match status" value="1"/>
</dbReference>
<evidence type="ECO:0000313" key="3">
    <source>
        <dbReference type="Proteomes" id="UP000027456"/>
    </source>
</evidence>
<dbReference type="SMART" id="SM00256">
    <property type="entry name" value="FBOX"/>
    <property type="match status" value="1"/>
</dbReference>
<sequence length="556" mass="62082">MSVLLGLPEEIVLYILTLLDPQDTISCQLACRALNTLVNTSPRLQFSLALDFIGYTLPLVPRSNLGPSAGLKLLREHHWNWLRPNNVRPTQHNLRAHSILSKYAGGVYAQAFGISGFLGANSTIGSLEFYQIPSRNLDAEFKCWSLASLGSDIRDFTFDPDQDLLVLLELPNAVSQYSSTCTVHLKMLSGGGAHPRALVPTMVADFAEDAGLEGTMPNWNYHFEVVGQLLAILFRSRSQVRPSWVVVWDWVRGVEVTRVSTIGGWHSSFILLDQYTLLLPSSNNPPYTKKFSRNNTFGSIGVHVFDPKANTTTPSRLTSLFHLPSLDQKQVRPILRLRCTPNVRAAHQSHTRPKVFESLSEHPLVAIDVHLSRCRGSGEITESAGTLYVPGNVFLNSTGYTLENSVLHDIFRKFYAHSVPEVPWYKWVCYTSWVDAGDSQAKSNCLMYGYRMGTISSRVGVMSPASRIHLLDFNQYRLKTRKARTLHAPDRGARQNCLWSVFSGKESTVDKKYTEVVLEVEGGVGIFDEVVLDDEHVILARKGGLGTEPSLLIYTF</sequence>
<dbReference type="SUPFAM" id="SSF81383">
    <property type="entry name" value="F-box domain"/>
    <property type="match status" value="1"/>
</dbReference>
<dbReference type="STRING" id="1423351.A0A074RSI2"/>
<gene>
    <name evidence="2" type="ORF">V565_086700</name>
</gene>
<accession>A0A074RSI2</accession>
<dbReference type="Gene3D" id="1.20.1280.50">
    <property type="match status" value="1"/>
</dbReference>
<evidence type="ECO:0000313" key="2">
    <source>
        <dbReference type="EMBL" id="KEP50086.1"/>
    </source>
</evidence>
<dbReference type="InterPro" id="IPR001810">
    <property type="entry name" value="F-box_dom"/>
</dbReference>
<dbReference type="EMBL" id="AZST01000287">
    <property type="protein sequence ID" value="KEP50086.1"/>
    <property type="molecule type" value="Genomic_DNA"/>
</dbReference>
<dbReference type="AlphaFoldDB" id="A0A074RSI2"/>
<comment type="caution">
    <text evidence="2">The sequence shown here is derived from an EMBL/GenBank/DDBJ whole genome shotgun (WGS) entry which is preliminary data.</text>
</comment>
<dbReference type="InterPro" id="IPR036047">
    <property type="entry name" value="F-box-like_dom_sf"/>
</dbReference>
<dbReference type="HOGENOM" id="CLU_509151_0_0_1"/>
<feature type="domain" description="F-box" evidence="1">
    <location>
        <begin position="1"/>
        <end position="49"/>
    </location>
</feature>
<evidence type="ECO:0000259" key="1">
    <source>
        <dbReference type="PROSITE" id="PS50181"/>
    </source>
</evidence>
<dbReference type="OrthoDB" id="2745718at2759"/>
<reference evidence="2 3" key="1">
    <citation type="submission" date="2013-12" db="EMBL/GenBank/DDBJ databases">
        <authorList>
            <person name="Cubeta M."/>
            <person name="Pakala S."/>
            <person name="Fedorova N."/>
            <person name="Thomas E."/>
            <person name="Dean R."/>
            <person name="Jabaji S."/>
            <person name="Neate S."/>
            <person name="Toda T."/>
            <person name="Tavantzis S."/>
            <person name="Vilgalys R."/>
            <person name="Bharathan N."/>
            <person name="Pakala S."/>
            <person name="Losada L.S."/>
            <person name="Zafar N."/>
            <person name="Nierman W."/>
        </authorList>
    </citation>
    <scope>NUCLEOTIDE SEQUENCE [LARGE SCALE GENOMIC DNA]</scope>
    <source>
        <strain evidence="2 3">123E</strain>
    </source>
</reference>